<dbReference type="CDD" id="cd06442">
    <property type="entry name" value="DPM1_like"/>
    <property type="match status" value="1"/>
</dbReference>
<dbReference type="PANTHER" id="PTHR43398:SF1">
    <property type="entry name" value="DOLICHOL-PHOSPHATE MANNOSYLTRANSFERASE SUBUNIT 1"/>
    <property type="match status" value="1"/>
</dbReference>
<dbReference type="FunFam" id="3.90.550.10:FF:000122">
    <property type="entry name" value="Dolichol-phosphate mannosyltransferase subunit 1"/>
    <property type="match status" value="1"/>
</dbReference>
<reference evidence="5 6" key="1">
    <citation type="submission" date="2017-07" db="EMBL/GenBank/DDBJ databases">
        <authorList>
            <person name="Sun Z.S."/>
            <person name="Albrecht U."/>
            <person name="Echele G."/>
            <person name="Lee C.C."/>
        </authorList>
    </citation>
    <scope>NUCLEOTIDE SEQUENCE [LARGE SCALE GENOMIC DNA]</scope>
    <source>
        <strain evidence="5 6">P16-029</strain>
    </source>
</reference>
<dbReference type="AlphaFoldDB" id="A0A3E2DHI2"/>
<dbReference type="InterPro" id="IPR039528">
    <property type="entry name" value="DPM1-like"/>
</dbReference>
<dbReference type="GO" id="GO:0009247">
    <property type="term" value="P:glycolipid biosynthetic process"/>
    <property type="evidence" value="ECO:0007669"/>
    <property type="project" value="TreeGrafter"/>
</dbReference>
<comment type="similarity">
    <text evidence="1">Belongs to the glycosyltransferase 2 family.</text>
</comment>
<gene>
    <name evidence="5" type="ORF">CHT91_05090</name>
</gene>
<name>A0A3E2DHI2_9ACTN</name>
<evidence type="ECO:0000313" key="6">
    <source>
        <dbReference type="Proteomes" id="UP000259211"/>
    </source>
</evidence>
<dbReference type="GO" id="GO:0004582">
    <property type="term" value="F:dolichyl-phosphate beta-D-mannosyltransferase activity"/>
    <property type="evidence" value="ECO:0007669"/>
    <property type="project" value="InterPro"/>
</dbReference>
<keyword evidence="2 5" id="KW-0328">Glycosyltransferase</keyword>
<dbReference type="GO" id="GO:0016020">
    <property type="term" value="C:membrane"/>
    <property type="evidence" value="ECO:0007669"/>
    <property type="project" value="GOC"/>
</dbReference>
<proteinExistence type="inferred from homology"/>
<dbReference type="InterPro" id="IPR001173">
    <property type="entry name" value="Glyco_trans_2-like"/>
</dbReference>
<sequence>MFATDTEVRLDKVLVIIPTYNEAENVETIVARTRRANPKVDVLVADDNSPDGTGEIADRLASADDHVLVMHRKGKEGLGSAYLAGFHWGLDHGYDVLVEMDADGSHQPEQLPLLLEALKHADMVKGSRYVKGGSVVNWPKYRELISRGGGLWTRMCLGIGVKDPTGGFNAFRANTLRTIGLDEVASAGYCFQLDLTWRTLKKGMTVAEVPIEFIEREYGNSKMSKEIVVEALLRTTLWGVDYRSHQLKDLGHVALERAEQVAGDTKDRRSKR</sequence>
<dbReference type="InterPro" id="IPR029044">
    <property type="entry name" value="Nucleotide-diphossugar_trans"/>
</dbReference>
<evidence type="ECO:0000259" key="4">
    <source>
        <dbReference type="Pfam" id="PF00535"/>
    </source>
</evidence>
<accession>A0A3E2DHI2</accession>
<feature type="domain" description="Glycosyltransferase 2-like" evidence="4">
    <location>
        <begin position="15"/>
        <end position="177"/>
    </location>
</feature>
<dbReference type="Proteomes" id="UP000259211">
    <property type="component" value="Unassembled WGS sequence"/>
</dbReference>
<dbReference type="RefSeq" id="WP_117189106.1">
    <property type="nucleotide sequence ID" value="NZ_NOWI01000004.1"/>
</dbReference>
<dbReference type="EMBL" id="NOWI01000004">
    <property type="protein sequence ID" value="RFT44846.1"/>
    <property type="molecule type" value="Genomic_DNA"/>
</dbReference>
<protein>
    <submittedName>
        <fullName evidence="5">Dolichol-phosphate mannosyltransferase</fullName>
    </submittedName>
</protein>
<comment type="caution">
    <text evidence="5">The sequence shown here is derived from an EMBL/GenBank/DDBJ whole genome shotgun (WGS) entry which is preliminary data.</text>
</comment>
<evidence type="ECO:0000256" key="2">
    <source>
        <dbReference type="ARBA" id="ARBA00022676"/>
    </source>
</evidence>
<evidence type="ECO:0000256" key="1">
    <source>
        <dbReference type="ARBA" id="ARBA00006739"/>
    </source>
</evidence>
<evidence type="ECO:0000256" key="3">
    <source>
        <dbReference type="ARBA" id="ARBA00022679"/>
    </source>
</evidence>
<organism evidence="5 6">
    <name type="scientific">Cutibacterium avidum</name>
    <dbReference type="NCBI Taxonomy" id="33010"/>
    <lineage>
        <taxon>Bacteria</taxon>
        <taxon>Bacillati</taxon>
        <taxon>Actinomycetota</taxon>
        <taxon>Actinomycetes</taxon>
        <taxon>Propionibacteriales</taxon>
        <taxon>Propionibacteriaceae</taxon>
        <taxon>Cutibacterium</taxon>
    </lineage>
</organism>
<keyword evidence="3 5" id="KW-0808">Transferase</keyword>
<dbReference type="PANTHER" id="PTHR43398">
    <property type="entry name" value="DOLICHOL-PHOSPHATE MANNOSYLTRANSFERASE SUBUNIT 1"/>
    <property type="match status" value="1"/>
</dbReference>
<dbReference type="Pfam" id="PF00535">
    <property type="entry name" value="Glycos_transf_2"/>
    <property type="match status" value="1"/>
</dbReference>
<evidence type="ECO:0000313" key="5">
    <source>
        <dbReference type="EMBL" id="RFT44846.1"/>
    </source>
</evidence>
<dbReference type="SUPFAM" id="SSF53448">
    <property type="entry name" value="Nucleotide-diphospho-sugar transferases"/>
    <property type="match status" value="1"/>
</dbReference>
<dbReference type="Gene3D" id="3.90.550.10">
    <property type="entry name" value="Spore Coat Polysaccharide Biosynthesis Protein SpsA, Chain A"/>
    <property type="match status" value="1"/>
</dbReference>